<evidence type="ECO:0000256" key="3">
    <source>
        <dbReference type="ARBA" id="ARBA00022989"/>
    </source>
</evidence>
<evidence type="ECO:0000256" key="1">
    <source>
        <dbReference type="ARBA" id="ARBA00004651"/>
    </source>
</evidence>
<evidence type="ECO:0000256" key="2">
    <source>
        <dbReference type="ARBA" id="ARBA00022692"/>
    </source>
</evidence>
<feature type="transmembrane region" description="Helical" evidence="5">
    <location>
        <begin position="44"/>
        <end position="65"/>
    </location>
</feature>
<name>A0A2K9NHP4_9PROT</name>
<dbReference type="KEGG" id="ncb:C0V82_19960"/>
<organism evidence="6 7">
    <name type="scientific">Niveispirillum cyanobacteriorum</name>
    <dbReference type="NCBI Taxonomy" id="1612173"/>
    <lineage>
        <taxon>Bacteria</taxon>
        <taxon>Pseudomonadati</taxon>
        <taxon>Pseudomonadota</taxon>
        <taxon>Alphaproteobacteria</taxon>
        <taxon>Rhodospirillales</taxon>
        <taxon>Azospirillaceae</taxon>
        <taxon>Niveispirillum</taxon>
    </lineage>
</organism>
<dbReference type="AlphaFoldDB" id="A0A2K9NHP4"/>
<dbReference type="GO" id="GO:0055085">
    <property type="term" value="P:transmembrane transport"/>
    <property type="evidence" value="ECO:0007669"/>
    <property type="project" value="InterPro"/>
</dbReference>
<evidence type="ECO:0000256" key="5">
    <source>
        <dbReference type="RuleBase" id="RU363032"/>
    </source>
</evidence>
<dbReference type="EMBL" id="CP025612">
    <property type="protein sequence ID" value="AUN32608.1"/>
    <property type="molecule type" value="Genomic_DNA"/>
</dbReference>
<keyword evidence="7" id="KW-1185">Reference proteome</keyword>
<gene>
    <name evidence="6" type="ORF">C0V82_19960</name>
</gene>
<comment type="similarity">
    <text evidence="5">Belongs to the binding-protein-dependent transport system permease family.</text>
</comment>
<feature type="transmembrane region" description="Helical" evidence="5">
    <location>
        <begin position="332"/>
        <end position="356"/>
    </location>
</feature>
<dbReference type="SUPFAM" id="SSF161098">
    <property type="entry name" value="MetI-like"/>
    <property type="match status" value="1"/>
</dbReference>
<evidence type="ECO:0000256" key="4">
    <source>
        <dbReference type="ARBA" id="ARBA00023136"/>
    </source>
</evidence>
<dbReference type="RefSeq" id="WP_102114141.1">
    <property type="nucleotide sequence ID" value="NZ_BMGN01000007.1"/>
</dbReference>
<dbReference type="Gene3D" id="1.10.3720.10">
    <property type="entry name" value="MetI-like"/>
    <property type="match status" value="1"/>
</dbReference>
<comment type="subcellular location">
    <subcellularLocation>
        <location evidence="1 5">Cell membrane</location>
        <topology evidence="1 5">Multi-pass membrane protein</topology>
    </subcellularLocation>
</comment>
<keyword evidence="2 5" id="KW-0812">Transmembrane</keyword>
<dbReference type="PANTHER" id="PTHR30325">
    <property type="entry name" value="MEMBRANE COMPONENT OF ABC TRANSPORTER"/>
    <property type="match status" value="1"/>
</dbReference>
<dbReference type="OrthoDB" id="9766870at2"/>
<dbReference type="GO" id="GO:0005886">
    <property type="term" value="C:plasma membrane"/>
    <property type="evidence" value="ECO:0007669"/>
    <property type="project" value="UniProtKB-SubCell"/>
</dbReference>
<feature type="transmembrane region" description="Helical" evidence="5">
    <location>
        <begin position="168"/>
        <end position="194"/>
    </location>
</feature>
<reference evidence="6 7" key="1">
    <citation type="submission" date="2017-12" db="EMBL/GenBank/DDBJ databases">
        <title>Genomes of bacteria within cyanobacterial aggregates.</title>
        <authorList>
            <person name="Cai H."/>
        </authorList>
    </citation>
    <scope>NUCLEOTIDE SEQUENCE [LARGE SCALE GENOMIC DNA]</scope>
    <source>
        <strain evidence="6 7">TH16</strain>
    </source>
</reference>
<proteinExistence type="inferred from homology"/>
<dbReference type="InterPro" id="IPR025966">
    <property type="entry name" value="OppC_N"/>
</dbReference>
<keyword evidence="5" id="KW-0813">Transport</keyword>
<feature type="transmembrane region" description="Helical" evidence="5">
    <location>
        <begin position="292"/>
        <end position="312"/>
    </location>
</feature>
<dbReference type="Pfam" id="PF12911">
    <property type="entry name" value="OppC_N"/>
    <property type="match status" value="1"/>
</dbReference>
<dbReference type="PROSITE" id="PS50928">
    <property type="entry name" value="ABC_TM1"/>
    <property type="match status" value="1"/>
</dbReference>
<protein>
    <submittedName>
        <fullName evidence="6">Peptide ABC transporter permease</fullName>
    </submittedName>
</protein>
<keyword evidence="3 5" id="KW-1133">Transmembrane helix</keyword>
<dbReference type="InterPro" id="IPR035906">
    <property type="entry name" value="MetI-like_sf"/>
</dbReference>
<dbReference type="PANTHER" id="PTHR30325:SF0">
    <property type="entry name" value="INNER MEMBRANE ABC TRANSPORTER PERMEASE PROTEIN YEJE"/>
    <property type="match status" value="1"/>
</dbReference>
<dbReference type="CDD" id="cd06261">
    <property type="entry name" value="TM_PBP2"/>
    <property type="match status" value="1"/>
</dbReference>
<keyword evidence="4 5" id="KW-0472">Membrane</keyword>
<sequence>MSAPDINLSPVTTAPLFGGSTHRPAIQTRAKPATWWQAFKRHRLGYVSLIIFASLYAFSLCAELVSNNKPLVVYYGGEFYFPLVRDYPEATFGGNLPITTDYLDPYIRDRLNRDGNFALYPLNPYGFDTLAYYSPAIHHPGAPNDQNVLGTDPVGYDVLARLIYGFRISVTFALALTIFGTALGILIGAIQGYFAGKIDLFAQRLIEIWGAMPELYLLIIFASLFQQSFLLLFVLMTLFGWVHVSDYVRAEFLRNRQLEYVKAARALGLSSWQIMFRHVLPNSLTPVITYLPFRMSAGIMALASLDFLGLGVTNAPSLGRLLLQGKENLDAWWISLSAFTVLVGTMLLLTFIGEALRAALNTHSRGRGGA</sequence>
<accession>A0A2K9NHP4</accession>
<feature type="transmembrane region" description="Helical" evidence="5">
    <location>
        <begin position="215"/>
        <end position="243"/>
    </location>
</feature>
<dbReference type="GO" id="GO:0042884">
    <property type="term" value="P:microcin transport"/>
    <property type="evidence" value="ECO:0007669"/>
    <property type="project" value="TreeGrafter"/>
</dbReference>
<dbReference type="Proteomes" id="UP000234752">
    <property type="component" value="Chromosome eg_2"/>
</dbReference>
<dbReference type="InterPro" id="IPR000515">
    <property type="entry name" value="MetI-like"/>
</dbReference>
<evidence type="ECO:0000313" key="6">
    <source>
        <dbReference type="EMBL" id="AUN32608.1"/>
    </source>
</evidence>
<dbReference type="Pfam" id="PF00528">
    <property type="entry name" value="BPD_transp_1"/>
    <property type="match status" value="1"/>
</dbReference>
<evidence type="ECO:0000313" key="7">
    <source>
        <dbReference type="Proteomes" id="UP000234752"/>
    </source>
</evidence>